<evidence type="ECO:0000313" key="4">
    <source>
        <dbReference type="EMBL" id="QLG73983.1"/>
    </source>
</evidence>
<name>A0A7H9B650_ZYGMR</name>
<evidence type="ECO:0008006" key="6">
    <source>
        <dbReference type="Google" id="ProtNLM"/>
    </source>
</evidence>
<evidence type="ECO:0000256" key="1">
    <source>
        <dbReference type="ARBA" id="ARBA00008889"/>
    </source>
</evidence>
<dbReference type="InterPro" id="IPR001790">
    <property type="entry name" value="Ribosomal_uL10"/>
</dbReference>
<dbReference type="AlphaFoldDB" id="A0A7H9B650"/>
<dbReference type="GO" id="GO:1990904">
    <property type="term" value="C:ribonucleoprotein complex"/>
    <property type="evidence" value="ECO:0007669"/>
    <property type="project" value="UniProtKB-KW"/>
</dbReference>
<dbReference type="Gene3D" id="3.30.70.1730">
    <property type="match status" value="1"/>
</dbReference>
<evidence type="ECO:0000313" key="5">
    <source>
        <dbReference type="Proteomes" id="UP000509704"/>
    </source>
</evidence>
<sequence>MLERVRFLDGRSLARSLNIVGRFNRYRSVGLLLSTRQLTNGVDCDAERVTAKPIDSRKTFLVDSYKHLMEKNSVVLFLHYNNLLKHEDHHYRSQIEQLGGKLTILRNNLFKLYLKNSHLEDPCAPVKSKNQSKRHPLLPLFKGPTAAIAFPETNPKDVANVLKLLEKAQDKLFVVGAKVETESYDLAQLNKYKLLPDKTALQGQLLGLLHTLSGAGLVKTLESASQSLYLTLSSHRDNVKSEGKDD</sequence>
<dbReference type="KEGG" id="zmk:HG535_0F04950"/>
<protein>
    <recommendedName>
        <fullName evidence="6">Ribosomal protein L10</fullName>
    </recommendedName>
</protein>
<dbReference type="PANTHER" id="PTHR11560">
    <property type="entry name" value="39S RIBOSOMAL PROTEIN L10, MITOCHONDRIAL"/>
    <property type="match status" value="1"/>
</dbReference>
<gene>
    <name evidence="4" type="ORF">HG535_0F04950</name>
</gene>
<dbReference type="EMBL" id="CP058609">
    <property type="protein sequence ID" value="QLG73983.1"/>
    <property type="molecule type" value="Genomic_DNA"/>
</dbReference>
<evidence type="ECO:0000256" key="2">
    <source>
        <dbReference type="ARBA" id="ARBA00022980"/>
    </source>
</evidence>
<dbReference type="GO" id="GO:0005840">
    <property type="term" value="C:ribosome"/>
    <property type="evidence" value="ECO:0007669"/>
    <property type="project" value="UniProtKB-KW"/>
</dbReference>
<accession>A0A7H9B650</accession>
<proteinExistence type="inferred from homology"/>
<keyword evidence="3" id="KW-0687">Ribonucleoprotein</keyword>
<dbReference type="InterPro" id="IPR043141">
    <property type="entry name" value="Ribosomal_uL10-like_sf"/>
</dbReference>
<dbReference type="SUPFAM" id="SSF160369">
    <property type="entry name" value="Ribosomal protein L10-like"/>
    <property type="match status" value="1"/>
</dbReference>
<dbReference type="Proteomes" id="UP000509704">
    <property type="component" value="Chromosome 6"/>
</dbReference>
<dbReference type="OrthoDB" id="360689at2759"/>
<keyword evidence="5" id="KW-1185">Reference proteome</keyword>
<reference evidence="4 5" key="1">
    <citation type="submission" date="2020-07" db="EMBL/GenBank/DDBJ databases">
        <title>The yeast mating-type switching endonuclease HO is a domesticated member of an unorthodox homing genetic element family.</title>
        <authorList>
            <person name="Coughlan A.Y."/>
            <person name="Lombardi L."/>
            <person name="Braun-Galleani S."/>
            <person name="Martos A.R."/>
            <person name="Galeote V."/>
            <person name="Bigey F."/>
            <person name="Dequin S."/>
            <person name="Byrne K.P."/>
            <person name="Wolfe K.H."/>
        </authorList>
    </citation>
    <scope>NUCLEOTIDE SEQUENCE [LARGE SCALE GENOMIC DNA]</scope>
    <source>
        <strain evidence="4 5">NRRL Y-6702</strain>
    </source>
</reference>
<dbReference type="Pfam" id="PF00466">
    <property type="entry name" value="Ribosomal_L10"/>
    <property type="match status" value="1"/>
</dbReference>
<organism evidence="4 5">
    <name type="scientific">Zygotorulaspora mrakii</name>
    <name type="common">Zygosaccharomyces mrakii</name>
    <dbReference type="NCBI Taxonomy" id="42260"/>
    <lineage>
        <taxon>Eukaryota</taxon>
        <taxon>Fungi</taxon>
        <taxon>Dikarya</taxon>
        <taxon>Ascomycota</taxon>
        <taxon>Saccharomycotina</taxon>
        <taxon>Saccharomycetes</taxon>
        <taxon>Saccharomycetales</taxon>
        <taxon>Saccharomycetaceae</taxon>
        <taxon>Zygotorulaspora</taxon>
    </lineage>
</organism>
<dbReference type="RefSeq" id="XP_037145708.1">
    <property type="nucleotide sequence ID" value="XM_037289813.1"/>
</dbReference>
<keyword evidence="2" id="KW-0689">Ribosomal protein</keyword>
<dbReference type="InterPro" id="IPR047865">
    <property type="entry name" value="Ribosomal_uL10_bac_type"/>
</dbReference>
<dbReference type="GeneID" id="59237741"/>
<comment type="similarity">
    <text evidence="1">Belongs to the universal ribosomal protein uL10 family.</text>
</comment>
<evidence type="ECO:0000256" key="3">
    <source>
        <dbReference type="ARBA" id="ARBA00023274"/>
    </source>
</evidence>
<dbReference type="CDD" id="cd05797">
    <property type="entry name" value="Ribosomal_L10"/>
    <property type="match status" value="1"/>
</dbReference>